<dbReference type="EnsemblPlants" id="MELO3C030365.2.1">
    <property type="protein sequence ID" value="MELO3C030365.2.1"/>
    <property type="gene ID" value="MELO3C030365.2"/>
</dbReference>
<dbReference type="Gramene" id="MELO3C030365.2.1">
    <property type="protein sequence ID" value="MELO3C030365.2.1"/>
    <property type="gene ID" value="MELO3C030365.2"/>
</dbReference>
<dbReference type="AlphaFoldDB" id="A0A9I9E953"/>
<protein>
    <submittedName>
        <fullName evidence="1">Uncharacterized protein</fullName>
    </submittedName>
</protein>
<organism evidence="1">
    <name type="scientific">Cucumis melo</name>
    <name type="common">Muskmelon</name>
    <dbReference type="NCBI Taxonomy" id="3656"/>
    <lineage>
        <taxon>Eukaryota</taxon>
        <taxon>Viridiplantae</taxon>
        <taxon>Streptophyta</taxon>
        <taxon>Embryophyta</taxon>
        <taxon>Tracheophyta</taxon>
        <taxon>Spermatophyta</taxon>
        <taxon>Magnoliopsida</taxon>
        <taxon>eudicotyledons</taxon>
        <taxon>Gunneridae</taxon>
        <taxon>Pentapetalae</taxon>
        <taxon>rosids</taxon>
        <taxon>fabids</taxon>
        <taxon>Cucurbitales</taxon>
        <taxon>Cucurbitaceae</taxon>
        <taxon>Benincaseae</taxon>
        <taxon>Cucumis</taxon>
    </lineage>
</organism>
<accession>A0A9I9E953</accession>
<name>A0A9I9E953_CUCME</name>
<proteinExistence type="predicted"/>
<evidence type="ECO:0000313" key="1">
    <source>
        <dbReference type="EnsemblPlants" id="MELO3C030365.2.1"/>
    </source>
</evidence>
<sequence>MENTLNSLTLIIQIIPIPLASQASLVSLGHRTRISDKYILRLELGRTRISDKYILGLKLGRGEFELVYRRRS</sequence>
<reference evidence="1" key="1">
    <citation type="submission" date="2023-03" db="UniProtKB">
        <authorList>
            <consortium name="EnsemblPlants"/>
        </authorList>
    </citation>
    <scope>IDENTIFICATION</scope>
</reference>